<dbReference type="Proteomes" id="UP000237717">
    <property type="component" value="Chromosome II"/>
</dbReference>
<proteinExistence type="predicted"/>
<gene>
    <name evidence="1" type="ORF">At1D1609_39280</name>
</gene>
<evidence type="ECO:0000313" key="1">
    <source>
        <dbReference type="EMBL" id="AVH43975.1"/>
    </source>
</evidence>
<name>A0A2L2LI16_AGRTU</name>
<organism evidence="1 2">
    <name type="scientific">Agrobacterium tumefaciens</name>
    <dbReference type="NCBI Taxonomy" id="358"/>
    <lineage>
        <taxon>Bacteria</taxon>
        <taxon>Pseudomonadati</taxon>
        <taxon>Pseudomonadota</taxon>
        <taxon>Alphaproteobacteria</taxon>
        <taxon>Hyphomicrobiales</taxon>
        <taxon>Rhizobiaceae</taxon>
        <taxon>Rhizobium/Agrobacterium group</taxon>
        <taxon>Agrobacterium</taxon>
        <taxon>Agrobacterium tumefaciens complex</taxon>
    </lineage>
</organism>
<dbReference type="AlphaFoldDB" id="A0A2L2LI16"/>
<sequence length="143" mass="16284">MTKAINGIPDQFLRPERDWLNELDMTDFEGRQFNAVYEALSLAITGLSGVMNQPRSKTDRGLNPAGKYLSTMFEFMHSERTRLIETLNHRKPKDDDEAHFRMCLLIQYEAECQDMEANELAAFVKSFEKSASVDKSNNGENGG</sequence>
<reference evidence="1 2" key="1">
    <citation type="submission" date="2018-02" db="EMBL/GenBank/DDBJ databases">
        <title>Complete genome sequence of Agrobacterium tumefaciens 1D1609.</title>
        <authorList>
            <person name="Cho S.-T."/>
            <person name="Haryono M."/>
            <person name="Chang H.-H."/>
            <person name="Santos M.N."/>
            <person name="Lai E.-M."/>
            <person name="Kuo C.-H."/>
        </authorList>
    </citation>
    <scope>NUCLEOTIDE SEQUENCE [LARGE SCALE GENOMIC DNA]</scope>
    <source>
        <strain evidence="1 2">1D1609</strain>
    </source>
</reference>
<protein>
    <submittedName>
        <fullName evidence="1">Uncharacterized protein</fullName>
    </submittedName>
</protein>
<evidence type="ECO:0000313" key="2">
    <source>
        <dbReference type="Proteomes" id="UP000237717"/>
    </source>
</evidence>
<dbReference type="EMBL" id="CP026925">
    <property type="protein sequence ID" value="AVH43975.1"/>
    <property type="molecule type" value="Genomic_DNA"/>
</dbReference>
<dbReference type="RefSeq" id="WP_104679772.1">
    <property type="nucleotide sequence ID" value="NZ_CP026925.1"/>
</dbReference>
<accession>A0A2L2LI16</accession>